<evidence type="ECO:0000313" key="3">
    <source>
        <dbReference type="EMBL" id="ORX86586.1"/>
    </source>
</evidence>
<dbReference type="SUPFAM" id="SSF53850">
    <property type="entry name" value="Periplasmic binding protein-like II"/>
    <property type="match status" value="1"/>
</dbReference>
<gene>
    <name evidence="3" type="ORF">BCR32DRAFT_240855</name>
</gene>
<evidence type="ECO:0000313" key="4">
    <source>
        <dbReference type="Proteomes" id="UP000193944"/>
    </source>
</evidence>
<feature type="chain" id="PRO_5012621133" description="Periplasmic binding protein-like II" evidence="2">
    <location>
        <begin position="21"/>
        <end position="437"/>
    </location>
</feature>
<keyword evidence="2" id="KW-0732">Signal</keyword>
<keyword evidence="4" id="KW-1185">Reference proteome</keyword>
<feature type="transmembrane region" description="Helical" evidence="1">
    <location>
        <begin position="278"/>
        <end position="303"/>
    </location>
</feature>
<reference evidence="3 4" key="1">
    <citation type="submission" date="2016-08" db="EMBL/GenBank/DDBJ databases">
        <title>A Parts List for Fungal Cellulosomes Revealed by Comparative Genomics.</title>
        <authorList>
            <consortium name="DOE Joint Genome Institute"/>
            <person name="Haitjema C.H."/>
            <person name="Gilmore S.P."/>
            <person name="Henske J.K."/>
            <person name="Solomon K.V."/>
            <person name="De Groot R."/>
            <person name="Kuo A."/>
            <person name="Mondo S.J."/>
            <person name="Salamov A.A."/>
            <person name="Labutti K."/>
            <person name="Zhao Z."/>
            <person name="Chiniquy J."/>
            <person name="Barry K."/>
            <person name="Brewer H.M."/>
            <person name="Purvine S.O."/>
            <person name="Wright A.T."/>
            <person name="Boxma B."/>
            <person name="Van Alen T."/>
            <person name="Hackstein J.H."/>
            <person name="Baker S.E."/>
            <person name="Grigoriev I.V."/>
            <person name="O'Malley M.A."/>
        </authorList>
    </citation>
    <scope>NUCLEOTIDE SEQUENCE [LARGE SCALE GENOMIC DNA]</scope>
    <source>
        <strain evidence="3 4">S4</strain>
    </source>
</reference>
<evidence type="ECO:0000256" key="1">
    <source>
        <dbReference type="SAM" id="Phobius"/>
    </source>
</evidence>
<dbReference type="Gene3D" id="3.40.190.10">
    <property type="entry name" value="Periplasmic binding protein-like II"/>
    <property type="match status" value="1"/>
</dbReference>
<organism evidence="3 4">
    <name type="scientific">Anaeromyces robustus</name>
    <dbReference type="NCBI Taxonomy" id="1754192"/>
    <lineage>
        <taxon>Eukaryota</taxon>
        <taxon>Fungi</taxon>
        <taxon>Fungi incertae sedis</taxon>
        <taxon>Chytridiomycota</taxon>
        <taxon>Chytridiomycota incertae sedis</taxon>
        <taxon>Neocallimastigomycetes</taxon>
        <taxon>Neocallimastigales</taxon>
        <taxon>Neocallimastigaceae</taxon>
        <taxon>Anaeromyces</taxon>
    </lineage>
</organism>
<protein>
    <recommendedName>
        <fullName evidence="5">Periplasmic binding protein-like II</fullName>
    </recommendedName>
</protein>
<name>A0A1Y1XM47_9FUNG</name>
<proteinExistence type="predicted"/>
<dbReference type="OrthoDB" id="2021138at2759"/>
<keyword evidence="1" id="KW-0812">Transmembrane</keyword>
<dbReference type="AlphaFoldDB" id="A0A1Y1XM47"/>
<feature type="transmembrane region" description="Helical" evidence="1">
    <location>
        <begin position="345"/>
        <end position="368"/>
    </location>
</feature>
<accession>A0A1Y1XM47</accession>
<comment type="caution">
    <text evidence="3">The sequence shown here is derived from an EMBL/GenBank/DDBJ whole genome shotgun (WGS) entry which is preliminary data.</text>
</comment>
<reference evidence="3 4" key="2">
    <citation type="submission" date="2016-08" db="EMBL/GenBank/DDBJ databases">
        <title>Pervasive Adenine N6-methylation of Active Genes in Fungi.</title>
        <authorList>
            <consortium name="DOE Joint Genome Institute"/>
            <person name="Mondo S.J."/>
            <person name="Dannebaum R.O."/>
            <person name="Kuo R.C."/>
            <person name="Labutti K."/>
            <person name="Haridas S."/>
            <person name="Kuo A."/>
            <person name="Salamov A."/>
            <person name="Ahrendt S.R."/>
            <person name="Lipzen A."/>
            <person name="Sullivan W."/>
            <person name="Andreopoulos W.B."/>
            <person name="Clum A."/>
            <person name="Lindquist E."/>
            <person name="Daum C."/>
            <person name="Ramamoorthy G.K."/>
            <person name="Gryganskyi A."/>
            <person name="Culley D."/>
            <person name="Magnuson J.K."/>
            <person name="James T.Y."/>
            <person name="O'Malley M.A."/>
            <person name="Stajich J.E."/>
            <person name="Spatafora J.W."/>
            <person name="Visel A."/>
            <person name="Grigoriev I.V."/>
        </authorList>
    </citation>
    <scope>NUCLEOTIDE SEQUENCE [LARGE SCALE GENOMIC DNA]</scope>
    <source>
        <strain evidence="3 4">S4</strain>
    </source>
</reference>
<keyword evidence="1" id="KW-0472">Membrane</keyword>
<dbReference type="InterPro" id="IPR006059">
    <property type="entry name" value="SBP"/>
</dbReference>
<dbReference type="EMBL" id="MCFG01000019">
    <property type="protein sequence ID" value="ORX86586.1"/>
    <property type="molecule type" value="Genomic_DNA"/>
</dbReference>
<feature type="transmembrane region" description="Helical" evidence="1">
    <location>
        <begin position="315"/>
        <end position="339"/>
    </location>
</feature>
<dbReference type="Proteomes" id="UP000193944">
    <property type="component" value="Unassembled WGS sequence"/>
</dbReference>
<evidence type="ECO:0008006" key="5">
    <source>
        <dbReference type="Google" id="ProtNLM"/>
    </source>
</evidence>
<keyword evidence="1" id="KW-1133">Transmembrane helix</keyword>
<dbReference type="Pfam" id="PF01547">
    <property type="entry name" value="SBP_bac_1"/>
    <property type="match status" value="1"/>
</dbReference>
<feature type="signal peptide" evidence="2">
    <location>
        <begin position="1"/>
        <end position="20"/>
    </location>
</feature>
<sequence length="437" mass="50906">MEILKTLIIVIFYLINFSKELELNAFAYTVDFNGIGFKLYVDGFNEYAKDNNLDIHINLNLMTHNNSTISIQNSSLMVESLLKKKKNKYDIYFFDNTYTRQYCSYLLDLNVRLPKEHIEMYDKNILSQVCRCEDKLVAFPFTLGFNGLFSNKRLLKKYNKKIPKTWDELIETGKEILEKERALNNTDLIGYNGYIYVDNGICSIYEFLYSCRESYESPFPELNSETTINAMKKLKQIKNELSSVDILFNGLALARPYDIKNIIVDEGENFQICPVNNLLIKLSIIVMITFKCIIIIIISILIFMEWNIKSTFYDVRFILASIYVNIISFITFIILNFVTIKSYKLYFSMQICVILTISIVNYIILFGIRLILPMLIKTDETNEIIGKLKFLSSQLKKSDSQSCDTTTNNTFNSKKTESTSNANSIYTKIIDYHYRLI</sequence>
<evidence type="ECO:0000256" key="2">
    <source>
        <dbReference type="SAM" id="SignalP"/>
    </source>
</evidence>